<sequence>LLVLVVEDNPLNAKILTTLLRRAGLEYIEAKDGRQAVDLFERHRPRVVLLDINMPIMNGFEACQAMRRLQEAWGRPNEAHTIIAVTALSSEADKLRGQEAGVDEWHTKPLRLSGLVAKLQRWR</sequence>
<dbReference type="PANTHER" id="PTHR45339:SF5">
    <property type="entry name" value="HISTIDINE KINASE"/>
    <property type="match status" value="1"/>
</dbReference>
<evidence type="ECO:0000256" key="2">
    <source>
        <dbReference type="PROSITE-ProRule" id="PRU00169"/>
    </source>
</evidence>
<protein>
    <submittedName>
        <fullName evidence="4">Putative response regulator recevier domain protein</fullName>
    </submittedName>
</protein>
<dbReference type="Gene3D" id="3.40.50.2300">
    <property type="match status" value="1"/>
</dbReference>
<evidence type="ECO:0000256" key="1">
    <source>
        <dbReference type="ARBA" id="ARBA00022553"/>
    </source>
</evidence>
<dbReference type="CDD" id="cd17546">
    <property type="entry name" value="REC_hyHK_CKI1_RcsC-like"/>
    <property type="match status" value="1"/>
</dbReference>
<evidence type="ECO:0000259" key="3">
    <source>
        <dbReference type="PROSITE" id="PS50110"/>
    </source>
</evidence>
<keyword evidence="1 2" id="KW-0597">Phosphoprotein</keyword>
<gene>
    <name evidence="4" type="ORF">FA10DRAFT_218400</name>
</gene>
<dbReference type="GeneID" id="37040440"/>
<feature type="non-terminal residue" evidence="4">
    <location>
        <position position="1"/>
    </location>
</feature>
<dbReference type="SUPFAM" id="SSF52172">
    <property type="entry name" value="CheY-like"/>
    <property type="match status" value="1"/>
</dbReference>
<dbReference type="InterPro" id="IPR011006">
    <property type="entry name" value="CheY-like_superfamily"/>
</dbReference>
<evidence type="ECO:0000313" key="5">
    <source>
        <dbReference type="Proteomes" id="UP000245768"/>
    </source>
</evidence>
<dbReference type="PANTHER" id="PTHR45339">
    <property type="entry name" value="HYBRID SIGNAL TRANSDUCTION HISTIDINE KINASE J"/>
    <property type="match status" value="1"/>
</dbReference>
<dbReference type="GO" id="GO:0000160">
    <property type="term" value="P:phosphorelay signal transduction system"/>
    <property type="evidence" value="ECO:0007669"/>
    <property type="project" value="InterPro"/>
</dbReference>
<keyword evidence="5" id="KW-1185">Reference proteome</keyword>
<dbReference type="SMART" id="SM00448">
    <property type="entry name" value="REC"/>
    <property type="match status" value="1"/>
</dbReference>
<dbReference type="InterPro" id="IPR001789">
    <property type="entry name" value="Sig_transdc_resp-reg_receiver"/>
</dbReference>
<dbReference type="Pfam" id="PF00072">
    <property type="entry name" value="Response_reg"/>
    <property type="match status" value="1"/>
</dbReference>
<name>A0A316YFI2_9BASI</name>
<feature type="non-terminal residue" evidence="4">
    <location>
        <position position="123"/>
    </location>
</feature>
<dbReference type="OrthoDB" id="21225at2759"/>
<organism evidence="4 5">
    <name type="scientific">Acaromyces ingoldii</name>
    <dbReference type="NCBI Taxonomy" id="215250"/>
    <lineage>
        <taxon>Eukaryota</taxon>
        <taxon>Fungi</taxon>
        <taxon>Dikarya</taxon>
        <taxon>Basidiomycota</taxon>
        <taxon>Ustilaginomycotina</taxon>
        <taxon>Exobasidiomycetes</taxon>
        <taxon>Exobasidiales</taxon>
        <taxon>Cryptobasidiaceae</taxon>
        <taxon>Acaromyces</taxon>
    </lineage>
</organism>
<evidence type="ECO:0000313" key="4">
    <source>
        <dbReference type="EMBL" id="PWN87969.1"/>
    </source>
</evidence>
<dbReference type="Proteomes" id="UP000245768">
    <property type="component" value="Unassembled WGS sequence"/>
</dbReference>
<dbReference type="InParanoid" id="A0A316YFI2"/>
<feature type="domain" description="Response regulatory" evidence="3">
    <location>
        <begin position="2"/>
        <end position="123"/>
    </location>
</feature>
<reference evidence="4" key="1">
    <citation type="journal article" date="2018" name="Mol. Biol. Evol.">
        <title>Broad Genomic Sampling Reveals a Smut Pathogenic Ancestry of the Fungal Clade Ustilaginomycotina.</title>
        <authorList>
            <person name="Kijpornyongpan T."/>
            <person name="Mondo S.J."/>
            <person name="Barry K."/>
            <person name="Sandor L."/>
            <person name="Lee J."/>
            <person name="Lipzen A."/>
            <person name="Pangilinan J."/>
            <person name="LaButti K."/>
            <person name="Hainaut M."/>
            <person name="Henrissat B."/>
            <person name="Grigoriev I.V."/>
            <person name="Spatafora J.W."/>
            <person name="Aime M.C."/>
        </authorList>
    </citation>
    <scope>NUCLEOTIDE SEQUENCE [LARGE SCALE GENOMIC DNA]</scope>
    <source>
        <strain evidence="4">MCA 4198</strain>
    </source>
</reference>
<dbReference type="STRING" id="215250.A0A316YFI2"/>
<dbReference type="EMBL" id="KZ819639">
    <property type="protein sequence ID" value="PWN87969.1"/>
    <property type="molecule type" value="Genomic_DNA"/>
</dbReference>
<dbReference type="AlphaFoldDB" id="A0A316YFI2"/>
<accession>A0A316YFI2</accession>
<dbReference type="PROSITE" id="PS50110">
    <property type="entry name" value="RESPONSE_REGULATORY"/>
    <property type="match status" value="1"/>
</dbReference>
<feature type="modified residue" description="4-aspartylphosphate" evidence="2">
    <location>
        <position position="51"/>
    </location>
</feature>
<dbReference type="RefSeq" id="XP_025375167.1">
    <property type="nucleotide sequence ID" value="XM_025518524.1"/>
</dbReference>
<proteinExistence type="predicted"/>